<dbReference type="InterPro" id="IPR000679">
    <property type="entry name" value="Znf_GATA"/>
</dbReference>
<sequence length="278" mass="30817">MGKDGPCYHCGITSSPLWRNGPPGKPILCNACGSRWRTKGTLVNYTPLHAQLLISPESLEEKLPPLHMATTWHVRRHFEKSMDNGQLHPSYCSYPTNSEGDMSNISSSGSALSALESSGHLGRSDGNDISGPPQETFLDIPIPKKRRSKQCQQSASSMEMFRRDLVKVLHQKEPSLLFKSSEDILIEENLSMYSETGLGAVLLKPSLISKELSEDISHVIDSKVPCLNMGSSCLSIQSQHNEINLTQIDNDKFILDAVDTKKREDNPEMDCAYTNKSL</sequence>
<dbReference type="InterPro" id="IPR044589">
    <property type="entry name" value="GATA26/27"/>
</dbReference>
<dbReference type="Gene3D" id="3.30.50.10">
    <property type="entry name" value="Erythroid Transcription Factor GATA-1, subunit A"/>
    <property type="match status" value="1"/>
</dbReference>
<dbReference type="SMART" id="SM00401">
    <property type="entry name" value="ZnF_GATA"/>
    <property type="match status" value="1"/>
</dbReference>
<keyword evidence="1" id="KW-0862">Zinc</keyword>
<dbReference type="SUPFAM" id="SSF57716">
    <property type="entry name" value="Glucocorticoid receptor-like (DNA-binding domain)"/>
    <property type="match status" value="1"/>
</dbReference>
<feature type="region of interest" description="Disordered" evidence="2">
    <location>
        <begin position="103"/>
        <end position="139"/>
    </location>
</feature>
<dbReference type="PROSITE" id="PS00344">
    <property type="entry name" value="GATA_ZN_FINGER_1"/>
    <property type="match status" value="1"/>
</dbReference>
<evidence type="ECO:0000256" key="1">
    <source>
        <dbReference type="PROSITE-ProRule" id="PRU00094"/>
    </source>
</evidence>
<dbReference type="InterPro" id="IPR013088">
    <property type="entry name" value="Znf_NHR/GATA"/>
</dbReference>
<dbReference type="CDD" id="cd00202">
    <property type="entry name" value="ZnF_GATA"/>
    <property type="match status" value="1"/>
</dbReference>
<proteinExistence type="predicted"/>
<dbReference type="Proteomes" id="UP000554482">
    <property type="component" value="Unassembled WGS sequence"/>
</dbReference>
<keyword evidence="5" id="KW-1185">Reference proteome</keyword>
<dbReference type="GO" id="GO:0006355">
    <property type="term" value="P:regulation of DNA-templated transcription"/>
    <property type="evidence" value="ECO:0007669"/>
    <property type="project" value="InterPro"/>
</dbReference>
<feature type="compositionally biased region" description="Low complexity" evidence="2">
    <location>
        <begin position="106"/>
        <end position="119"/>
    </location>
</feature>
<gene>
    <name evidence="4" type="ORF">FRX31_004048</name>
</gene>
<reference evidence="4 5" key="1">
    <citation type="submission" date="2020-06" db="EMBL/GenBank/DDBJ databases">
        <title>Transcriptomic and genomic resources for Thalictrum thalictroides and T. hernandezii: Facilitating candidate gene discovery in an emerging model plant lineage.</title>
        <authorList>
            <person name="Arias T."/>
            <person name="Riano-Pachon D.M."/>
            <person name="Di Stilio V.S."/>
        </authorList>
    </citation>
    <scope>NUCLEOTIDE SEQUENCE [LARGE SCALE GENOMIC DNA]</scope>
    <source>
        <strain evidence="5">cv. WT478/WT964</strain>
        <tissue evidence="4">Leaves</tissue>
    </source>
</reference>
<protein>
    <submittedName>
        <fullName evidence="4">Gata transcription factor 26-like</fullName>
    </submittedName>
</protein>
<keyword evidence="1" id="KW-0863">Zinc-finger</keyword>
<evidence type="ECO:0000313" key="5">
    <source>
        <dbReference type="Proteomes" id="UP000554482"/>
    </source>
</evidence>
<accession>A0A7J6X9A1</accession>
<name>A0A7J6X9A1_THATH</name>
<dbReference type="PROSITE" id="PS50114">
    <property type="entry name" value="GATA_ZN_FINGER_2"/>
    <property type="match status" value="1"/>
</dbReference>
<feature type="domain" description="GATA-type" evidence="3">
    <location>
        <begin position="7"/>
        <end position="40"/>
    </location>
</feature>
<evidence type="ECO:0000259" key="3">
    <source>
        <dbReference type="PROSITE" id="PS50114"/>
    </source>
</evidence>
<evidence type="ECO:0000313" key="4">
    <source>
        <dbReference type="EMBL" id="KAF5206366.1"/>
    </source>
</evidence>
<dbReference type="GO" id="GO:0043565">
    <property type="term" value="F:sequence-specific DNA binding"/>
    <property type="evidence" value="ECO:0007669"/>
    <property type="project" value="InterPro"/>
</dbReference>
<dbReference type="AlphaFoldDB" id="A0A7J6X9A1"/>
<dbReference type="GO" id="GO:0008270">
    <property type="term" value="F:zinc ion binding"/>
    <property type="evidence" value="ECO:0007669"/>
    <property type="project" value="UniProtKB-KW"/>
</dbReference>
<dbReference type="EMBL" id="JABWDY010002833">
    <property type="protein sequence ID" value="KAF5206366.1"/>
    <property type="molecule type" value="Genomic_DNA"/>
</dbReference>
<keyword evidence="1" id="KW-0479">Metal-binding</keyword>
<comment type="caution">
    <text evidence="4">The sequence shown here is derived from an EMBL/GenBank/DDBJ whole genome shotgun (WGS) entry which is preliminary data.</text>
</comment>
<dbReference type="PANTHER" id="PTHR46855">
    <property type="entry name" value="OSJNBB0038F03.10 PROTEIN"/>
    <property type="match status" value="1"/>
</dbReference>
<dbReference type="OrthoDB" id="515401at2759"/>
<dbReference type="Pfam" id="PF00320">
    <property type="entry name" value="GATA"/>
    <property type="match status" value="1"/>
</dbReference>
<dbReference type="PANTHER" id="PTHR46855:SF1">
    <property type="entry name" value="GATA TRANSCRIPTION FACTOR 26"/>
    <property type="match status" value="1"/>
</dbReference>
<evidence type="ECO:0000256" key="2">
    <source>
        <dbReference type="SAM" id="MobiDB-lite"/>
    </source>
</evidence>
<organism evidence="4 5">
    <name type="scientific">Thalictrum thalictroides</name>
    <name type="common">Rue-anemone</name>
    <name type="synonym">Anemone thalictroides</name>
    <dbReference type="NCBI Taxonomy" id="46969"/>
    <lineage>
        <taxon>Eukaryota</taxon>
        <taxon>Viridiplantae</taxon>
        <taxon>Streptophyta</taxon>
        <taxon>Embryophyta</taxon>
        <taxon>Tracheophyta</taxon>
        <taxon>Spermatophyta</taxon>
        <taxon>Magnoliopsida</taxon>
        <taxon>Ranunculales</taxon>
        <taxon>Ranunculaceae</taxon>
        <taxon>Thalictroideae</taxon>
        <taxon>Thalictrum</taxon>
    </lineage>
</organism>